<comment type="similarity">
    <text evidence="6">Belongs to the methyl-accepting chemotaxis (MCP) protein family.</text>
</comment>
<gene>
    <name evidence="10" type="ORF">FJZ47_19990</name>
</gene>
<dbReference type="GO" id="GO:0006935">
    <property type="term" value="P:chemotaxis"/>
    <property type="evidence" value="ECO:0007669"/>
    <property type="project" value="UniProtKB-ARBA"/>
</dbReference>
<keyword evidence="2" id="KW-0812">Transmembrane</keyword>
<protein>
    <recommendedName>
        <fullName evidence="12">Methyl-accepting chemotaxis protein</fullName>
    </recommendedName>
</protein>
<dbReference type="AlphaFoldDB" id="A0A937W379"/>
<dbReference type="SUPFAM" id="SSF58104">
    <property type="entry name" value="Methyl-accepting chemotaxis protein (MCP) signaling domain"/>
    <property type="match status" value="1"/>
</dbReference>
<organism evidence="10 11">
    <name type="scientific">Tectimicrobiota bacterium</name>
    <dbReference type="NCBI Taxonomy" id="2528274"/>
    <lineage>
        <taxon>Bacteria</taxon>
        <taxon>Pseudomonadati</taxon>
        <taxon>Nitrospinota/Tectimicrobiota group</taxon>
        <taxon>Candidatus Tectimicrobiota</taxon>
    </lineage>
</organism>
<dbReference type="InterPro" id="IPR003660">
    <property type="entry name" value="HAMP_dom"/>
</dbReference>
<accession>A0A937W379</accession>
<keyword evidence="4" id="KW-0472">Membrane</keyword>
<evidence type="ECO:0000256" key="3">
    <source>
        <dbReference type="ARBA" id="ARBA00022989"/>
    </source>
</evidence>
<keyword evidence="5 7" id="KW-0807">Transducer</keyword>
<evidence type="ECO:0000313" key="11">
    <source>
        <dbReference type="Proteomes" id="UP000712673"/>
    </source>
</evidence>
<evidence type="ECO:0000256" key="7">
    <source>
        <dbReference type="PROSITE-ProRule" id="PRU00284"/>
    </source>
</evidence>
<evidence type="ECO:0000256" key="1">
    <source>
        <dbReference type="ARBA" id="ARBA00004141"/>
    </source>
</evidence>
<evidence type="ECO:0000256" key="6">
    <source>
        <dbReference type="ARBA" id="ARBA00029447"/>
    </source>
</evidence>
<dbReference type="CDD" id="cd06225">
    <property type="entry name" value="HAMP"/>
    <property type="match status" value="1"/>
</dbReference>
<comment type="caution">
    <text evidence="10">The sequence shown here is derived from an EMBL/GenBank/DDBJ whole genome shotgun (WGS) entry which is preliminary data.</text>
</comment>
<dbReference type="PROSITE" id="PS50111">
    <property type="entry name" value="CHEMOTAXIS_TRANSDUC_2"/>
    <property type="match status" value="1"/>
</dbReference>
<dbReference type="Proteomes" id="UP000712673">
    <property type="component" value="Unassembled WGS sequence"/>
</dbReference>
<dbReference type="PANTHER" id="PTHR32089:SF119">
    <property type="entry name" value="METHYL-ACCEPTING CHEMOTAXIS PROTEIN CTPL"/>
    <property type="match status" value="1"/>
</dbReference>
<dbReference type="GO" id="GO:0016020">
    <property type="term" value="C:membrane"/>
    <property type="evidence" value="ECO:0007669"/>
    <property type="project" value="UniProtKB-SubCell"/>
</dbReference>
<evidence type="ECO:0000259" key="9">
    <source>
        <dbReference type="PROSITE" id="PS50885"/>
    </source>
</evidence>
<evidence type="ECO:0000256" key="5">
    <source>
        <dbReference type="ARBA" id="ARBA00023224"/>
    </source>
</evidence>
<evidence type="ECO:0000256" key="4">
    <source>
        <dbReference type="ARBA" id="ARBA00023136"/>
    </source>
</evidence>
<dbReference type="GO" id="GO:0007165">
    <property type="term" value="P:signal transduction"/>
    <property type="evidence" value="ECO:0007669"/>
    <property type="project" value="UniProtKB-KW"/>
</dbReference>
<comment type="subcellular location">
    <subcellularLocation>
        <location evidence="1">Membrane</location>
        <topology evidence="1">Multi-pass membrane protein</topology>
    </subcellularLocation>
</comment>
<dbReference type="PANTHER" id="PTHR32089">
    <property type="entry name" value="METHYL-ACCEPTING CHEMOTAXIS PROTEIN MCPB"/>
    <property type="match status" value="1"/>
</dbReference>
<sequence length="361" mass="38483">MHRLASQEQKPPSPLLIQDRDFYSLAITQLLDEVSDVAEGDLRVEAEVTTDMTGAIADAFNYMIHQLRAIVAQVQEAATQVSASVYEIQTTAEHLAHGSSTQATQIVESSAALEQMVVSIQDVSDNATLSATVAEQALANAKQGTRAVQNTIQAMARMRTQAQETARRMKRLGERSQEIGEIVQLIGDIADRTSIVALNASIQAARAGEAGRAFVVVAEEVERLAERAAHATRQIGGLVNTIQSETHEAVTAMEESTREIVEGSRLADQAGQALGEIEGVSTRLAELMQSISLAAKQQARGSESLSQAMGDISDVTQQTAAGVQESVVSIHNLATLADELRGVVSTFKLPTSMNGSRVGHA</sequence>
<dbReference type="FunFam" id="1.10.287.950:FF:000001">
    <property type="entry name" value="Methyl-accepting chemotaxis sensory transducer"/>
    <property type="match status" value="1"/>
</dbReference>
<dbReference type="SMART" id="SM00283">
    <property type="entry name" value="MA"/>
    <property type="match status" value="1"/>
</dbReference>
<dbReference type="EMBL" id="VGLS01000773">
    <property type="protein sequence ID" value="MBM3226056.1"/>
    <property type="molecule type" value="Genomic_DNA"/>
</dbReference>
<name>A0A937W379_UNCTE</name>
<evidence type="ECO:0000313" key="10">
    <source>
        <dbReference type="EMBL" id="MBM3226056.1"/>
    </source>
</evidence>
<proteinExistence type="inferred from homology"/>
<dbReference type="Gene3D" id="1.10.287.950">
    <property type="entry name" value="Methyl-accepting chemotaxis protein"/>
    <property type="match status" value="1"/>
</dbReference>
<dbReference type="PROSITE" id="PS50885">
    <property type="entry name" value="HAMP"/>
    <property type="match status" value="1"/>
</dbReference>
<reference evidence="10" key="1">
    <citation type="submission" date="2019-03" db="EMBL/GenBank/DDBJ databases">
        <title>Lake Tanganyika Metagenome-Assembled Genomes (MAGs).</title>
        <authorList>
            <person name="Tran P."/>
        </authorList>
    </citation>
    <scope>NUCLEOTIDE SEQUENCE</scope>
    <source>
        <strain evidence="10">K_DeepCast_65m_m2_066</strain>
    </source>
</reference>
<dbReference type="InterPro" id="IPR004089">
    <property type="entry name" value="MCPsignal_dom"/>
</dbReference>
<evidence type="ECO:0000259" key="8">
    <source>
        <dbReference type="PROSITE" id="PS50111"/>
    </source>
</evidence>
<feature type="domain" description="Methyl-accepting transducer" evidence="8">
    <location>
        <begin position="77"/>
        <end position="313"/>
    </location>
</feature>
<evidence type="ECO:0008006" key="12">
    <source>
        <dbReference type="Google" id="ProtNLM"/>
    </source>
</evidence>
<keyword evidence="3" id="KW-1133">Transmembrane helix</keyword>
<dbReference type="Pfam" id="PF00015">
    <property type="entry name" value="MCPsignal"/>
    <property type="match status" value="1"/>
</dbReference>
<evidence type="ECO:0000256" key="2">
    <source>
        <dbReference type="ARBA" id="ARBA00022692"/>
    </source>
</evidence>
<feature type="domain" description="HAMP" evidence="9">
    <location>
        <begin position="26"/>
        <end position="72"/>
    </location>
</feature>